<feature type="compositionally biased region" description="Polar residues" evidence="1">
    <location>
        <begin position="668"/>
        <end position="684"/>
    </location>
</feature>
<dbReference type="PANTHER" id="PTHR32166">
    <property type="entry name" value="OSJNBA0013A04.12 PROTEIN"/>
    <property type="match status" value="1"/>
</dbReference>
<proteinExistence type="predicted"/>
<evidence type="ECO:0000313" key="5">
    <source>
        <dbReference type="Proteomes" id="UP001168098"/>
    </source>
</evidence>
<dbReference type="InterPro" id="IPR012337">
    <property type="entry name" value="RNaseH-like_sf"/>
</dbReference>
<dbReference type="Proteomes" id="UP001168098">
    <property type="component" value="Unassembled WGS sequence"/>
</dbReference>
<dbReference type="Pfam" id="PF05699">
    <property type="entry name" value="Dimer_Tnp_hAT"/>
    <property type="match status" value="1"/>
</dbReference>
<feature type="region of interest" description="Disordered" evidence="1">
    <location>
        <begin position="668"/>
        <end position="749"/>
    </location>
</feature>
<dbReference type="AlphaFoldDB" id="A0AA38ZQW4"/>
<name>A0AA38ZQW4_VITRO</name>
<feature type="domain" description="HAT C-terminal dimerisation" evidence="3">
    <location>
        <begin position="542"/>
        <end position="608"/>
    </location>
</feature>
<evidence type="ECO:0000256" key="1">
    <source>
        <dbReference type="SAM" id="MobiDB-lite"/>
    </source>
</evidence>
<reference evidence="4 5" key="1">
    <citation type="journal article" date="2023" name="BMC Biotechnol.">
        <title>Vitis rotundifolia cv Carlos genome sequencing.</title>
        <authorList>
            <person name="Huff M."/>
            <person name="Hulse-Kemp A."/>
            <person name="Scheffler B."/>
            <person name="Youngblood R."/>
            <person name="Simpson S."/>
            <person name="Babiker E."/>
            <person name="Staton M."/>
        </authorList>
    </citation>
    <scope>NUCLEOTIDE SEQUENCE [LARGE SCALE GENOMIC DNA]</scope>
    <source>
        <tissue evidence="4">Leaf</tissue>
    </source>
</reference>
<keyword evidence="5" id="KW-1185">Reference proteome</keyword>
<sequence>MSSSDSKNSRKDFVWKYVIEVVGEQYLRCKFYNQRCTGGVNRLKHHLAGTHHGMKPCNKVSEDARLECKEALANFKDQKTKRNELHQEIGIGPTSMHESALSKKIGTLGSGSGSGSGSVSGSGEPIPRGPMDKFTTSQPRQSILNSKWNQEERKKVYRKIGRFMYSKVLPFNTVNDPYWFPMIDVVANFGLGFKPPSMHELSTWILKEEVNDLSIIMEDHNKAWKQYGCSIMLDGWTDGKSKCLINFLVNSLVGTWFMKSIDASNTIKNGELMFKYLDEVVEEIEEEHVVQVITNNASNYRKLWWTPCAAHCIDLMLEDIGKLNVHATIFSQARQVVKFIYGHTWVLSLMRIFTKNHELFRPAITRFDIAFFTLQSLYKQKQALIAMFSSEKWGSSIWAKKVEGVKTRSTTIVPLVNVLREVDSEERPAMGYIYELMDSAKEKIAFNCRGVERKYGPIWRKIDARWTPQLHRPLHEASYYLNPQLQYGDKFSNADEVTKGLFECMDRILDYQERLKANIQLDSYDQTMGEFGSRIVIDSRTLRSPTSWWMCFGGSTPELQKFSIRVLCLTCNASGCERNWSTFESLILLFLNRLEHQRLNALVYVRYNTRLRERSLQRKQNVDPILVEEIDSDDEWIAEKEDPLLPLDLCWLQDNELFSVEAIKAVSSNSQETQASSDHMVSSHSYKRKHNEVPSTSGGKGKEKELNLTPIDEDEDEDLHEMGIHDSGHFPTIDTLDEDDDDLGDEDLS</sequence>
<evidence type="ECO:0000259" key="3">
    <source>
        <dbReference type="Pfam" id="PF05699"/>
    </source>
</evidence>
<evidence type="ECO:0008006" key="6">
    <source>
        <dbReference type="Google" id="ProtNLM"/>
    </source>
</evidence>
<comment type="caution">
    <text evidence="4">The sequence shown here is derived from an EMBL/GenBank/DDBJ whole genome shotgun (WGS) entry which is preliminary data.</text>
</comment>
<evidence type="ECO:0000313" key="4">
    <source>
        <dbReference type="EMBL" id="KAJ9692759.1"/>
    </source>
</evidence>
<feature type="compositionally biased region" description="Acidic residues" evidence="1">
    <location>
        <begin position="735"/>
        <end position="749"/>
    </location>
</feature>
<accession>A0AA38ZQW4</accession>
<evidence type="ECO:0000259" key="2">
    <source>
        <dbReference type="Pfam" id="PF04937"/>
    </source>
</evidence>
<feature type="compositionally biased region" description="Gly residues" evidence="1">
    <location>
        <begin position="108"/>
        <end position="120"/>
    </location>
</feature>
<dbReference type="Pfam" id="PF04937">
    <property type="entry name" value="DUF659"/>
    <property type="match status" value="1"/>
</dbReference>
<feature type="domain" description="DUF659" evidence="2">
    <location>
        <begin position="196"/>
        <end position="336"/>
    </location>
</feature>
<dbReference type="InterPro" id="IPR008906">
    <property type="entry name" value="HATC_C_dom"/>
</dbReference>
<dbReference type="SUPFAM" id="SSF53098">
    <property type="entry name" value="Ribonuclease H-like"/>
    <property type="match status" value="1"/>
</dbReference>
<dbReference type="PANTHER" id="PTHR32166:SF74">
    <property type="entry name" value="OS05G0256350 PROTEIN"/>
    <property type="match status" value="1"/>
</dbReference>
<gene>
    <name evidence="4" type="ORF">PVL29_011715</name>
</gene>
<protein>
    <recommendedName>
        <fullName evidence="6">BED-type domain-containing protein</fullName>
    </recommendedName>
</protein>
<dbReference type="EMBL" id="JARBHA010000009">
    <property type="protein sequence ID" value="KAJ9692759.1"/>
    <property type="molecule type" value="Genomic_DNA"/>
</dbReference>
<dbReference type="GO" id="GO:0046983">
    <property type="term" value="F:protein dimerization activity"/>
    <property type="evidence" value="ECO:0007669"/>
    <property type="project" value="InterPro"/>
</dbReference>
<feature type="region of interest" description="Disordered" evidence="1">
    <location>
        <begin position="104"/>
        <end position="147"/>
    </location>
</feature>
<feature type="compositionally biased region" description="Polar residues" evidence="1">
    <location>
        <begin position="134"/>
        <end position="147"/>
    </location>
</feature>
<dbReference type="InterPro" id="IPR007021">
    <property type="entry name" value="DUF659"/>
</dbReference>
<organism evidence="4 5">
    <name type="scientific">Vitis rotundifolia</name>
    <name type="common">Muscadine grape</name>
    <dbReference type="NCBI Taxonomy" id="103349"/>
    <lineage>
        <taxon>Eukaryota</taxon>
        <taxon>Viridiplantae</taxon>
        <taxon>Streptophyta</taxon>
        <taxon>Embryophyta</taxon>
        <taxon>Tracheophyta</taxon>
        <taxon>Spermatophyta</taxon>
        <taxon>Magnoliopsida</taxon>
        <taxon>eudicotyledons</taxon>
        <taxon>Gunneridae</taxon>
        <taxon>Pentapetalae</taxon>
        <taxon>rosids</taxon>
        <taxon>Vitales</taxon>
        <taxon>Vitaceae</taxon>
        <taxon>Viteae</taxon>
        <taxon>Vitis</taxon>
    </lineage>
</organism>